<comment type="similarity">
    <text evidence="5">Belongs to the UPF0060 family.</text>
</comment>
<dbReference type="InterPro" id="IPR037185">
    <property type="entry name" value="EmrE-like"/>
</dbReference>
<reference evidence="6" key="1">
    <citation type="submission" date="2009-01" db="EMBL/GenBank/DDBJ databases">
        <title>Complete sequence of chromosome Cyanothece sp. PCC 7425.</title>
        <authorList>
            <consortium name="US DOE Joint Genome Institute"/>
            <person name="Lucas S."/>
            <person name="Copeland A."/>
            <person name="Lapidus A."/>
            <person name="Glavina del Rio T."/>
            <person name="Dalin E."/>
            <person name="Tice H."/>
            <person name="Bruce D."/>
            <person name="Goodwin L."/>
            <person name="Pitluck S."/>
            <person name="Sims D."/>
            <person name="Meineke L."/>
            <person name="Brettin T."/>
            <person name="Detter J.C."/>
            <person name="Han C."/>
            <person name="Larimer F."/>
            <person name="Land M."/>
            <person name="Hauser L."/>
            <person name="Kyrpides N."/>
            <person name="Ovchinnikova G."/>
            <person name="Liberton M."/>
            <person name="Stoeckel J."/>
            <person name="Banerjee A."/>
            <person name="Singh A."/>
            <person name="Page L."/>
            <person name="Sato H."/>
            <person name="Zhao L."/>
            <person name="Sherman L."/>
            <person name="Pakrasi H."/>
            <person name="Richardson P."/>
        </authorList>
    </citation>
    <scope>NUCLEOTIDE SEQUENCE</scope>
    <source>
        <strain evidence="6">PCC 7425</strain>
    </source>
</reference>
<name>B8HWG1_CYAP4</name>
<dbReference type="PANTHER" id="PTHR36116:SF1">
    <property type="entry name" value="UPF0060 MEMBRANE PROTEIN YNFA"/>
    <property type="match status" value="1"/>
</dbReference>
<keyword evidence="2 5" id="KW-0812">Transmembrane</keyword>
<dbReference type="HOGENOM" id="CLU_117653_2_0_3"/>
<dbReference type="STRING" id="395961.Cyan7425_4073"/>
<evidence type="ECO:0000256" key="4">
    <source>
        <dbReference type="ARBA" id="ARBA00023136"/>
    </source>
</evidence>
<evidence type="ECO:0000256" key="3">
    <source>
        <dbReference type="ARBA" id="ARBA00022989"/>
    </source>
</evidence>
<keyword evidence="4 5" id="KW-0472">Membrane</keyword>
<organism evidence="6">
    <name type="scientific">Cyanothece sp. (strain PCC 7425 / ATCC 29141)</name>
    <dbReference type="NCBI Taxonomy" id="395961"/>
    <lineage>
        <taxon>Bacteria</taxon>
        <taxon>Bacillati</taxon>
        <taxon>Cyanobacteriota</taxon>
        <taxon>Cyanophyceae</taxon>
        <taxon>Gomontiellales</taxon>
        <taxon>Cyanothecaceae</taxon>
        <taxon>Cyanothece</taxon>
    </lineage>
</organism>
<dbReference type="PANTHER" id="PTHR36116">
    <property type="entry name" value="UPF0060 MEMBRANE PROTEIN YNFA"/>
    <property type="match status" value="1"/>
</dbReference>
<dbReference type="GO" id="GO:0005886">
    <property type="term" value="C:plasma membrane"/>
    <property type="evidence" value="ECO:0007669"/>
    <property type="project" value="UniProtKB-SubCell"/>
</dbReference>
<feature type="transmembrane region" description="Helical" evidence="5">
    <location>
        <begin position="72"/>
        <end position="91"/>
    </location>
</feature>
<dbReference type="SUPFAM" id="SSF103481">
    <property type="entry name" value="Multidrug resistance efflux transporter EmrE"/>
    <property type="match status" value="1"/>
</dbReference>
<evidence type="ECO:0000256" key="2">
    <source>
        <dbReference type="ARBA" id="ARBA00022692"/>
    </source>
</evidence>
<feature type="transmembrane region" description="Helical" evidence="5">
    <location>
        <begin position="103"/>
        <end position="120"/>
    </location>
</feature>
<protein>
    <submittedName>
        <fullName evidence="6">Uncharacterized protein</fullName>
    </submittedName>
</protein>
<dbReference type="EMBL" id="CP001344">
    <property type="protein sequence ID" value="ACL46387.1"/>
    <property type="molecule type" value="Genomic_DNA"/>
</dbReference>
<dbReference type="eggNOG" id="COG1742">
    <property type="taxonomic scope" value="Bacteria"/>
</dbReference>
<gene>
    <name evidence="6" type="ordered locus">Cyan7425_4073</name>
</gene>
<dbReference type="Pfam" id="PF02694">
    <property type="entry name" value="UPF0060"/>
    <property type="match status" value="1"/>
</dbReference>
<proteinExistence type="inferred from homology"/>
<dbReference type="InterPro" id="IPR003844">
    <property type="entry name" value="UPF0060"/>
</dbReference>
<keyword evidence="3 5" id="KW-1133">Transmembrane helix</keyword>
<evidence type="ECO:0000256" key="1">
    <source>
        <dbReference type="ARBA" id="ARBA00022475"/>
    </source>
</evidence>
<evidence type="ECO:0000256" key="5">
    <source>
        <dbReference type="HAMAP-Rule" id="MF_00010"/>
    </source>
</evidence>
<keyword evidence="1 5" id="KW-1003">Cell membrane</keyword>
<dbReference type="KEGG" id="cyn:Cyan7425_4073"/>
<evidence type="ECO:0000313" key="6">
    <source>
        <dbReference type="EMBL" id="ACL46387.1"/>
    </source>
</evidence>
<feature type="transmembrane region" description="Helical" evidence="5">
    <location>
        <begin position="20"/>
        <end position="41"/>
    </location>
</feature>
<dbReference type="HAMAP" id="MF_00010">
    <property type="entry name" value="UPF0060"/>
    <property type="match status" value="1"/>
</dbReference>
<comment type="subcellular location">
    <subcellularLocation>
        <location evidence="5">Cell membrane</location>
        <topology evidence="5">Multi-pass membrane protein</topology>
    </subcellularLocation>
</comment>
<sequence length="122" mass="13171">MDSVCEDGLNGELESIGLSLLWFILAGGLEIGGGYLLWLWLKEGQPGWMGLLGAGLLAVYGIVPTLQPGHFGRIYAAYGGVFILLSMLWGWQIDRVIPDRLDLLGAVVILVGVLLIMYAPRG</sequence>
<accession>B8HWG1</accession>
<feature type="transmembrane region" description="Helical" evidence="5">
    <location>
        <begin position="48"/>
        <end position="66"/>
    </location>
</feature>
<dbReference type="AlphaFoldDB" id="B8HWG1"/>
<dbReference type="NCBIfam" id="NF002586">
    <property type="entry name" value="PRK02237.1"/>
    <property type="match status" value="1"/>
</dbReference>